<dbReference type="EMBL" id="JAGGMS010000001">
    <property type="protein sequence ID" value="MBP2184013.1"/>
    <property type="molecule type" value="Genomic_DNA"/>
</dbReference>
<organism evidence="2 3">
    <name type="scientific">Amycolatopsis magusensis</name>
    <dbReference type="NCBI Taxonomy" id="882444"/>
    <lineage>
        <taxon>Bacteria</taxon>
        <taxon>Bacillati</taxon>
        <taxon>Actinomycetota</taxon>
        <taxon>Actinomycetes</taxon>
        <taxon>Pseudonocardiales</taxon>
        <taxon>Pseudonocardiaceae</taxon>
        <taxon>Amycolatopsis</taxon>
    </lineage>
</organism>
<feature type="transmembrane region" description="Helical" evidence="1">
    <location>
        <begin position="21"/>
        <end position="40"/>
    </location>
</feature>
<gene>
    <name evidence="2" type="ORF">JOM49_005539</name>
</gene>
<evidence type="ECO:0008006" key="4">
    <source>
        <dbReference type="Google" id="ProtNLM"/>
    </source>
</evidence>
<comment type="caution">
    <text evidence="2">The sequence shown here is derived from an EMBL/GenBank/DDBJ whole genome shotgun (WGS) entry which is preliminary data.</text>
</comment>
<keyword evidence="3" id="KW-1185">Reference proteome</keyword>
<accession>A0ABS4PYS2</accession>
<feature type="transmembrane region" description="Helical" evidence="1">
    <location>
        <begin position="52"/>
        <end position="72"/>
    </location>
</feature>
<reference evidence="2 3" key="1">
    <citation type="submission" date="2021-03" db="EMBL/GenBank/DDBJ databases">
        <title>Sequencing the genomes of 1000 actinobacteria strains.</title>
        <authorList>
            <person name="Klenk H.-P."/>
        </authorList>
    </citation>
    <scope>NUCLEOTIDE SEQUENCE [LARGE SCALE GENOMIC DNA]</scope>
    <source>
        <strain evidence="2 3">DSM 45510</strain>
    </source>
</reference>
<proteinExistence type="predicted"/>
<protein>
    <recommendedName>
        <fullName evidence="4">PH domain-containing protein</fullName>
    </recommendedName>
</protein>
<sequence length="163" mass="18022">MSKESWRPVTSHLPWARFRTAVPVFVGLSGLAMLGIRVYYLVVHGMNGFDLFIALLLVAFTLSAFRLSVAGLSRGPAGLRWRSMTKTRYFAWNEIAGFELRSRKWRGVTVSGLTFVTTAGEAINTEVIIGPNDPQPSVGLYSAEEVEDLLAELEAQRAVETKS</sequence>
<evidence type="ECO:0000256" key="1">
    <source>
        <dbReference type="SAM" id="Phobius"/>
    </source>
</evidence>
<dbReference type="RefSeq" id="WP_209667086.1">
    <property type="nucleotide sequence ID" value="NZ_JAGGMS010000001.1"/>
</dbReference>
<keyword evidence="1" id="KW-0812">Transmembrane</keyword>
<keyword evidence="1" id="KW-0472">Membrane</keyword>
<name>A0ABS4PYS2_9PSEU</name>
<keyword evidence="1" id="KW-1133">Transmembrane helix</keyword>
<evidence type="ECO:0000313" key="2">
    <source>
        <dbReference type="EMBL" id="MBP2184013.1"/>
    </source>
</evidence>
<dbReference type="Proteomes" id="UP000741013">
    <property type="component" value="Unassembled WGS sequence"/>
</dbReference>
<evidence type="ECO:0000313" key="3">
    <source>
        <dbReference type="Proteomes" id="UP000741013"/>
    </source>
</evidence>